<dbReference type="InterPro" id="IPR036412">
    <property type="entry name" value="HAD-like_sf"/>
</dbReference>
<dbReference type="SUPFAM" id="SSF56784">
    <property type="entry name" value="HAD-like"/>
    <property type="match status" value="1"/>
</dbReference>
<protein>
    <submittedName>
        <fullName evidence="1">Hydrolase Cof</fullName>
    </submittedName>
</protein>
<accession>A0ABM6GE55</accession>
<dbReference type="SFLD" id="SFLDG01144">
    <property type="entry name" value="C2.B.4:_PGP_Like"/>
    <property type="match status" value="1"/>
</dbReference>
<evidence type="ECO:0000313" key="2">
    <source>
        <dbReference type="Proteomes" id="UP000185490"/>
    </source>
</evidence>
<dbReference type="Pfam" id="PF08282">
    <property type="entry name" value="Hydrolase_3"/>
    <property type="match status" value="1"/>
</dbReference>
<dbReference type="InterPro" id="IPR023214">
    <property type="entry name" value="HAD_sf"/>
</dbReference>
<dbReference type="InterPro" id="IPR006379">
    <property type="entry name" value="HAD-SF_hydro_IIB"/>
</dbReference>
<dbReference type="SFLD" id="SFLDG01140">
    <property type="entry name" value="C2.B:_Phosphomannomutase_and_P"/>
    <property type="match status" value="1"/>
</dbReference>
<reference evidence="1 2" key="1">
    <citation type="submission" date="2014-02" db="EMBL/GenBank/DDBJ databases">
        <title>Diversity of Thermotogales isolates from hydrothermal vents.</title>
        <authorList>
            <person name="Haverkamp T.H.A."/>
            <person name="Lossouarn J."/>
            <person name="Geslin C."/>
            <person name="Nesbo C.L."/>
        </authorList>
    </citation>
    <scope>NUCLEOTIDE SEQUENCE [LARGE SCALE GENOMIC DNA]</scope>
    <source>
        <strain evidence="1 2">431</strain>
    </source>
</reference>
<name>A0ABM6GE55_9BACT</name>
<dbReference type="SFLD" id="SFLDS00003">
    <property type="entry name" value="Haloacid_Dehalogenase"/>
    <property type="match status" value="1"/>
</dbReference>
<proteinExistence type="predicted"/>
<dbReference type="PROSITE" id="PS01229">
    <property type="entry name" value="COF_2"/>
    <property type="match status" value="1"/>
</dbReference>
<dbReference type="PROSITE" id="PS01228">
    <property type="entry name" value="COF_1"/>
    <property type="match status" value="1"/>
</dbReference>
<dbReference type="PANTHER" id="PTHR10000:SF55">
    <property type="entry name" value="5-AMINO-6-(5-PHOSPHO-D-RIBITYLAMINO)URACIL PHOSPHATASE YCSE"/>
    <property type="match status" value="1"/>
</dbReference>
<sequence length="273" mass="31335">MIKLILTDLDGTLLNDEKHIPERNKIALKKAMDKGIHVSIATGRNYYSAKKYVEELGLDVPVVFQNGAFIYMPFENKILYETPLHSDIAKQLIDFARDEGLDYILFSDFFDEKDMYMDKEHQGGYVKYLQQNSWRINKVDDVKKYILEDTVAEVVLMGKEDKILKVVEILRRKYQGKFSVVKNNVIDGWAFFEFFGKGASKEDALRFLLDYFGVSENETMFLGDSYNDIGIMKLVGFPVAMENAFEEVKKVAKFVTLSNNDGGVGFAVEKFVL</sequence>
<dbReference type="GO" id="GO:0016787">
    <property type="term" value="F:hydrolase activity"/>
    <property type="evidence" value="ECO:0007669"/>
    <property type="project" value="UniProtKB-KW"/>
</dbReference>
<dbReference type="EMBL" id="CP007389">
    <property type="protein sequence ID" value="APT73749.1"/>
    <property type="molecule type" value="Genomic_DNA"/>
</dbReference>
<evidence type="ECO:0000313" key="1">
    <source>
        <dbReference type="EMBL" id="APT73749.1"/>
    </source>
</evidence>
<dbReference type="CDD" id="cd07516">
    <property type="entry name" value="HAD_Pase"/>
    <property type="match status" value="1"/>
</dbReference>
<dbReference type="Gene3D" id="3.30.1240.10">
    <property type="match status" value="1"/>
</dbReference>
<dbReference type="PANTHER" id="PTHR10000">
    <property type="entry name" value="PHOSPHOSERINE PHOSPHATASE"/>
    <property type="match status" value="1"/>
</dbReference>
<dbReference type="NCBIfam" id="TIGR01484">
    <property type="entry name" value="HAD-SF-IIB"/>
    <property type="match status" value="1"/>
</dbReference>
<dbReference type="NCBIfam" id="TIGR00099">
    <property type="entry name" value="Cof-subfamily"/>
    <property type="match status" value="1"/>
</dbReference>
<gene>
    <name evidence="1" type="ORF">BW47_04030</name>
</gene>
<dbReference type="InterPro" id="IPR000150">
    <property type="entry name" value="Cof"/>
</dbReference>
<dbReference type="Proteomes" id="UP000185490">
    <property type="component" value="Chromosome"/>
</dbReference>
<keyword evidence="2" id="KW-1185">Reference proteome</keyword>
<organism evidence="1 2">
    <name type="scientific">Thermosipho melanesiensis</name>
    <dbReference type="NCBI Taxonomy" id="46541"/>
    <lineage>
        <taxon>Bacteria</taxon>
        <taxon>Thermotogati</taxon>
        <taxon>Thermotogota</taxon>
        <taxon>Thermotogae</taxon>
        <taxon>Thermotogales</taxon>
        <taxon>Fervidobacteriaceae</taxon>
        <taxon>Thermosipho</taxon>
    </lineage>
</organism>
<dbReference type="Gene3D" id="3.40.50.1000">
    <property type="entry name" value="HAD superfamily/HAD-like"/>
    <property type="match status" value="1"/>
</dbReference>
<keyword evidence="1" id="KW-0378">Hydrolase</keyword>